<dbReference type="SUPFAM" id="SSF100895">
    <property type="entry name" value="Kazal-type serine protease inhibitors"/>
    <property type="match status" value="1"/>
</dbReference>
<keyword evidence="6" id="KW-1133">Transmembrane helix</keyword>
<evidence type="ECO:0000256" key="6">
    <source>
        <dbReference type="SAM" id="Phobius"/>
    </source>
</evidence>
<keyword evidence="6" id="KW-0812">Transmembrane</keyword>
<dbReference type="PROSITE" id="PS00484">
    <property type="entry name" value="THYROGLOBULIN_1_1"/>
    <property type="match status" value="1"/>
</dbReference>
<keyword evidence="3" id="KW-0677">Repeat</keyword>
<dbReference type="STRING" id="318479.A0A0N4UCT5"/>
<comment type="subcellular location">
    <subcellularLocation>
        <location evidence="1">Secreted</location>
    </subcellularLocation>
</comment>
<dbReference type="Gene3D" id="3.30.60.30">
    <property type="match status" value="1"/>
</dbReference>
<dbReference type="GO" id="GO:0050840">
    <property type="term" value="F:extracellular matrix binding"/>
    <property type="evidence" value="ECO:0007669"/>
    <property type="project" value="TreeGrafter"/>
</dbReference>
<reference evidence="8 10" key="2">
    <citation type="submission" date="2018-11" db="EMBL/GenBank/DDBJ databases">
        <authorList>
            <consortium name="Pathogen Informatics"/>
        </authorList>
    </citation>
    <scope>NUCLEOTIDE SEQUENCE [LARGE SCALE GENOMIC DNA]</scope>
</reference>
<protein>
    <submittedName>
        <fullName evidence="11">Thyroglobulin type-1 domain-containing protein</fullName>
    </submittedName>
</protein>
<evidence type="ECO:0000256" key="3">
    <source>
        <dbReference type="ARBA" id="ARBA00022737"/>
    </source>
</evidence>
<evidence type="ECO:0000313" key="9">
    <source>
        <dbReference type="Proteomes" id="UP000038040"/>
    </source>
</evidence>
<dbReference type="InterPro" id="IPR036857">
    <property type="entry name" value="Thyroglobulin_1_sf"/>
</dbReference>
<keyword evidence="2" id="KW-0964">Secreted</keyword>
<dbReference type="CDD" id="cd00191">
    <property type="entry name" value="TY"/>
    <property type="match status" value="1"/>
</dbReference>
<evidence type="ECO:0000256" key="5">
    <source>
        <dbReference type="PROSITE-ProRule" id="PRU00500"/>
    </source>
</evidence>
<gene>
    <name evidence="8" type="ORF">DME_LOCUS8896</name>
</gene>
<evidence type="ECO:0000256" key="2">
    <source>
        <dbReference type="ARBA" id="ARBA00022525"/>
    </source>
</evidence>
<keyword evidence="6" id="KW-0472">Membrane</keyword>
<evidence type="ECO:0000256" key="4">
    <source>
        <dbReference type="ARBA" id="ARBA00023157"/>
    </source>
</evidence>
<dbReference type="SMART" id="SM00211">
    <property type="entry name" value="TY"/>
    <property type="match status" value="1"/>
</dbReference>
<evidence type="ECO:0000313" key="8">
    <source>
        <dbReference type="EMBL" id="VDN58923.1"/>
    </source>
</evidence>
<dbReference type="Proteomes" id="UP000274756">
    <property type="component" value="Unassembled WGS sequence"/>
</dbReference>
<feature type="domain" description="Thyroglobulin type-1" evidence="7">
    <location>
        <begin position="80"/>
        <end position="150"/>
    </location>
</feature>
<evidence type="ECO:0000259" key="7">
    <source>
        <dbReference type="PROSITE" id="PS51162"/>
    </source>
</evidence>
<comment type="caution">
    <text evidence="5">Lacks conserved residue(s) required for the propagation of feature annotation.</text>
</comment>
<proteinExistence type="predicted"/>
<dbReference type="OrthoDB" id="5986054at2759"/>
<dbReference type="PROSITE" id="PS51162">
    <property type="entry name" value="THYROGLOBULIN_1_2"/>
    <property type="match status" value="1"/>
</dbReference>
<dbReference type="EMBL" id="UYYG01001173">
    <property type="protein sequence ID" value="VDN58923.1"/>
    <property type="molecule type" value="Genomic_DNA"/>
</dbReference>
<organism evidence="9 11">
    <name type="scientific">Dracunculus medinensis</name>
    <name type="common">Guinea worm</name>
    <dbReference type="NCBI Taxonomy" id="318479"/>
    <lineage>
        <taxon>Eukaryota</taxon>
        <taxon>Metazoa</taxon>
        <taxon>Ecdysozoa</taxon>
        <taxon>Nematoda</taxon>
        <taxon>Chromadorea</taxon>
        <taxon>Rhabditida</taxon>
        <taxon>Spirurina</taxon>
        <taxon>Dracunculoidea</taxon>
        <taxon>Dracunculidae</taxon>
        <taxon>Dracunculus</taxon>
    </lineage>
</organism>
<keyword evidence="10" id="KW-1185">Reference proteome</keyword>
<reference evidence="11" key="1">
    <citation type="submission" date="2017-02" db="UniProtKB">
        <authorList>
            <consortium name="WormBaseParasite"/>
        </authorList>
    </citation>
    <scope>IDENTIFICATION</scope>
</reference>
<dbReference type="GO" id="GO:0008201">
    <property type="term" value="F:heparin binding"/>
    <property type="evidence" value="ECO:0007669"/>
    <property type="project" value="TreeGrafter"/>
</dbReference>
<dbReference type="WBParaSite" id="DME_0000509701-mRNA-1">
    <property type="protein sequence ID" value="DME_0000509701-mRNA-1"/>
    <property type="gene ID" value="DME_0000509701"/>
</dbReference>
<dbReference type="GO" id="GO:0005604">
    <property type="term" value="C:basement membrane"/>
    <property type="evidence" value="ECO:0007669"/>
    <property type="project" value="TreeGrafter"/>
</dbReference>
<feature type="disulfide bond" evidence="5">
    <location>
        <begin position="130"/>
        <end position="150"/>
    </location>
</feature>
<dbReference type="AlphaFoldDB" id="A0A0N4UCT5"/>
<dbReference type="GO" id="GO:0005615">
    <property type="term" value="C:extracellular space"/>
    <property type="evidence" value="ECO:0007669"/>
    <property type="project" value="TreeGrafter"/>
</dbReference>
<feature type="transmembrane region" description="Helical" evidence="6">
    <location>
        <begin position="216"/>
        <end position="241"/>
    </location>
</feature>
<dbReference type="SUPFAM" id="SSF57610">
    <property type="entry name" value="Thyroglobulin type-1 domain"/>
    <property type="match status" value="1"/>
</dbReference>
<dbReference type="Pfam" id="PF00086">
    <property type="entry name" value="Thyroglobulin_1"/>
    <property type="match status" value="1"/>
</dbReference>
<name>A0A0N4UCT5_DRAME</name>
<keyword evidence="4 5" id="KW-1015">Disulfide bond</keyword>
<evidence type="ECO:0000313" key="10">
    <source>
        <dbReference type="Proteomes" id="UP000274756"/>
    </source>
</evidence>
<dbReference type="PANTHER" id="PTHR12352">
    <property type="entry name" value="SECRETED MODULAR CALCIUM-BINDING PROTEIN"/>
    <property type="match status" value="1"/>
</dbReference>
<evidence type="ECO:0000256" key="1">
    <source>
        <dbReference type="ARBA" id="ARBA00004613"/>
    </source>
</evidence>
<dbReference type="InterPro" id="IPR000716">
    <property type="entry name" value="Thyroglobulin_1"/>
</dbReference>
<sequence length="244" mass="27353">MIGYIFALSLIQGIYSNPLSFHFDLSGKCDSSVICNDDDMKMMIACGNDGRTYNSSCEIKMAICQGYPIKQHLPGQCPENLICPLERSFQSSRALQLNNTNIFIPECNETDGSYLPVQCHNSSTYSYCWCVTRLGRPLPLTSVKNAKPNCTHSSCTYNDRWDFTMNLLTMIKEEFLKETVERGATLVHAPIAEGRPAISLRAYMNSGSMVMKADGLFLYHAAKIYILSLHTFLTLSLLLLVPFL</sequence>
<evidence type="ECO:0000313" key="11">
    <source>
        <dbReference type="WBParaSite" id="DME_0000509701-mRNA-1"/>
    </source>
</evidence>
<dbReference type="InterPro" id="IPR036058">
    <property type="entry name" value="Kazal_dom_sf"/>
</dbReference>
<dbReference type="InterPro" id="IPR051950">
    <property type="entry name" value="Dev_reg/Prot_inhib"/>
</dbReference>
<dbReference type="GO" id="GO:0030198">
    <property type="term" value="P:extracellular matrix organization"/>
    <property type="evidence" value="ECO:0007669"/>
    <property type="project" value="TreeGrafter"/>
</dbReference>
<dbReference type="Proteomes" id="UP000038040">
    <property type="component" value="Unplaced"/>
</dbReference>
<dbReference type="PANTHER" id="PTHR12352:SF30">
    <property type="entry name" value="FI05255P"/>
    <property type="match status" value="1"/>
</dbReference>
<dbReference type="Gene3D" id="4.10.800.10">
    <property type="entry name" value="Thyroglobulin type-1"/>
    <property type="match status" value="1"/>
</dbReference>
<accession>A0A0N4UCT5</accession>
<dbReference type="CDD" id="cd00104">
    <property type="entry name" value="KAZAL_FS"/>
    <property type="match status" value="1"/>
</dbReference>